<dbReference type="Pfam" id="PF13377">
    <property type="entry name" value="Peripla_BP_3"/>
    <property type="match status" value="1"/>
</dbReference>
<keyword evidence="1" id="KW-0805">Transcription regulation</keyword>
<evidence type="ECO:0000313" key="6">
    <source>
        <dbReference type="Proteomes" id="UP001072034"/>
    </source>
</evidence>
<dbReference type="CDD" id="cd06267">
    <property type="entry name" value="PBP1_LacI_sugar_binding-like"/>
    <property type="match status" value="1"/>
</dbReference>
<keyword evidence="2 5" id="KW-0238">DNA-binding</keyword>
<evidence type="ECO:0000256" key="3">
    <source>
        <dbReference type="ARBA" id="ARBA00023163"/>
    </source>
</evidence>
<reference evidence="5" key="1">
    <citation type="submission" date="2022-10" db="EMBL/GenBank/DDBJ databases">
        <title>Genome sequence of Actinomyces israelii ATCC 10048.</title>
        <authorList>
            <person name="Watt R.M."/>
            <person name="Tong W.M."/>
        </authorList>
    </citation>
    <scope>NUCLEOTIDE SEQUENCE</scope>
    <source>
        <strain evidence="5">ATCC 10048</strain>
    </source>
</reference>
<dbReference type="GO" id="GO:0003677">
    <property type="term" value="F:DNA binding"/>
    <property type="evidence" value="ECO:0007669"/>
    <property type="project" value="UniProtKB-KW"/>
</dbReference>
<dbReference type="Gene3D" id="3.40.50.2300">
    <property type="match status" value="2"/>
</dbReference>
<dbReference type="SUPFAM" id="SSF53822">
    <property type="entry name" value="Periplasmic binding protein-like I"/>
    <property type="match status" value="1"/>
</dbReference>
<dbReference type="CDD" id="cd01392">
    <property type="entry name" value="HTH_LacI"/>
    <property type="match status" value="1"/>
</dbReference>
<dbReference type="PROSITE" id="PS50932">
    <property type="entry name" value="HTH_LACI_2"/>
    <property type="match status" value="1"/>
</dbReference>
<keyword evidence="3" id="KW-0804">Transcription</keyword>
<dbReference type="RefSeq" id="WP_268916919.1">
    <property type="nucleotide sequence ID" value="NZ_JAPTMY010000007.1"/>
</dbReference>
<evidence type="ECO:0000256" key="1">
    <source>
        <dbReference type="ARBA" id="ARBA00023015"/>
    </source>
</evidence>
<dbReference type="EMBL" id="JAPTMY010000007">
    <property type="protein sequence ID" value="MCZ0857297.1"/>
    <property type="molecule type" value="Genomic_DNA"/>
</dbReference>
<keyword evidence="6" id="KW-1185">Reference proteome</keyword>
<dbReference type="Proteomes" id="UP001072034">
    <property type="component" value="Unassembled WGS sequence"/>
</dbReference>
<protein>
    <submittedName>
        <fullName evidence="5">LacI family DNA-binding transcriptional regulator</fullName>
    </submittedName>
</protein>
<sequence>MPAAPPPAPGPRTGPATQQDVALAAGVSRGLVSLALKGEGRMSDETRRRILRTARTLGYRTNTAAAELAARRSSRLAVIVPYLDNPFFDVLLRCLRRHAADAGHVLVAFVSDLEDSLEHTTVDDVLSMRPAGLLLPGTSMSEDELAALAGQVPLCVIDRDLETGIVPVVRLDEADAARRIAAHLAAQGLTNLAFFSPAPGLQELLLDERRGACRAAAGAAGLAFTEVTCDDGASAALARARAELGAPLGAVAYNDVLGIDVLAATLAAHLEPGRDVALVSYDNSQLAARRQFSLTSIDQSPDRLARAAITALLSPARTPAARVTVQGSLVVRASSLHGPARP</sequence>
<dbReference type="Gene3D" id="1.10.260.40">
    <property type="entry name" value="lambda repressor-like DNA-binding domains"/>
    <property type="match status" value="1"/>
</dbReference>
<dbReference type="Pfam" id="PF00356">
    <property type="entry name" value="LacI"/>
    <property type="match status" value="1"/>
</dbReference>
<comment type="caution">
    <text evidence="5">The sequence shown here is derived from an EMBL/GenBank/DDBJ whole genome shotgun (WGS) entry which is preliminary data.</text>
</comment>
<name>A0ABT4I6D4_9ACTO</name>
<dbReference type="InterPro" id="IPR010982">
    <property type="entry name" value="Lambda_DNA-bd_dom_sf"/>
</dbReference>
<gene>
    <name evidence="5" type="ORF">OHJ16_04475</name>
</gene>
<evidence type="ECO:0000313" key="5">
    <source>
        <dbReference type="EMBL" id="MCZ0857297.1"/>
    </source>
</evidence>
<dbReference type="InterPro" id="IPR028082">
    <property type="entry name" value="Peripla_BP_I"/>
</dbReference>
<accession>A0ABT4I6D4</accession>
<dbReference type="PANTHER" id="PTHR30146">
    <property type="entry name" value="LACI-RELATED TRANSCRIPTIONAL REPRESSOR"/>
    <property type="match status" value="1"/>
</dbReference>
<proteinExistence type="predicted"/>
<dbReference type="InterPro" id="IPR046335">
    <property type="entry name" value="LacI/GalR-like_sensor"/>
</dbReference>
<dbReference type="SUPFAM" id="SSF47413">
    <property type="entry name" value="lambda repressor-like DNA-binding domains"/>
    <property type="match status" value="1"/>
</dbReference>
<evidence type="ECO:0000259" key="4">
    <source>
        <dbReference type="PROSITE" id="PS50932"/>
    </source>
</evidence>
<dbReference type="SMART" id="SM00354">
    <property type="entry name" value="HTH_LACI"/>
    <property type="match status" value="1"/>
</dbReference>
<organism evidence="5 6">
    <name type="scientific">Actinomyces israelii</name>
    <dbReference type="NCBI Taxonomy" id="1659"/>
    <lineage>
        <taxon>Bacteria</taxon>
        <taxon>Bacillati</taxon>
        <taxon>Actinomycetota</taxon>
        <taxon>Actinomycetes</taxon>
        <taxon>Actinomycetales</taxon>
        <taxon>Actinomycetaceae</taxon>
        <taxon>Actinomyces</taxon>
    </lineage>
</organism>
<feature type="domain" description="HTH lacI-type" evidence="4">
    <location>
        <begin position="16"/>
        <end position="70"/>
    </location>
</feature>
<evidence type="ECO:0000256" key="2">
    <source>
        <dbReference type="ARBA" id="ARBA00023125"/>
    </source>
</evidence>
<dbReference type="PANTHER" id="PTHR30146:SF109">
    <property type="entry name" value="HTH-TYPE TRANSCRIPTIONAL REGULATOR GALS"/>
    <property type="match status" value="1"/>
</dbReference>
<dbReference type="InterPro" id="IPR000843">
    <property type="entry name" value="HTH_LacI"/>
</dbReference>